<evidence type="ECO:0000313" key="12">
    <source>
        <dbReference type="EMBL" id="KAK3202230.1"/>
    </source>
</evidence>
<feature type="transmembrane region" description="Helical" evidence="10">
    <location>
        <begin position="211"/>
        <end position="231"/>
    </location>
</feature>
<evidence type="ECO:0000256" key="3">
    <source>
        <dbReference type="ARBA" id="ARBA00022475"/>
    </source>
</evidence>
<dbReference type="InterPro" id="IPR028994">
    <property type="entry name" value="Integrin_alpha_N"/>
</dbReference>
<evidence type="ECO:0000256" key="8">
    <source>
        <dbReference type="ARBA" id="ARBA00038459"/>
    </source>
</evidence>
<dbReference type="PANTHER" id="PTHR23502:SF186">
    <property type="entry name" value="MAJOR FACILITATOR SUPERFAMILY (MFS) PROFILE DOMAIN-CONTAINING PROTEIN"/>
    <property type="match status" value="1"/>
</dbReference>
<evidence type="ECO:0000313" key="13">
    <source>
        <dbReference type="Proteomes" id="UP001280581"/>
    </source>
</evidence>
<dbReference type="GO" id="GO:0022857">
    <property type="term" value="F:transmembrane transporter activity"/>
    <property type="evidence" value="ECO:0007669"/>
    <property type="project" value="InterPro"/>
</dbReference>
<evidence type="ECO:0000256" key="2">
    <source>
        <dbReference type="ARBA" id="ARBA00022448"/>
    </source>
</evidence>
<dbReference type="Pfam" id="PF13517">
    <property type="entry name" value="FG-GAP_3"/>
    <property type="match status" value="2"/>
</dbReference>
<keyword evidence="2" id="KW-0813">Transport</keyword>
<evidence type="ECO:0000256" key="7">
    <source>
        <dbReference type="ARBA" id="ARBA00023136"/>
    </source>
</evidence>
<dbReference type="InterPro" id="IPR036514">
    <property type="entry name" value="SGNH_hydro_sf"/>
</dbReference>
<dbReference type="PANTHER" id="PTHR23502">
    <property type="entry name" value="MAJOR FACILITATOR SUPERFAMILY"/>
    <property type="match status" value="1"/>
</dbReference>
<comment type="similarity">
    <text evidence="8">Belongs to the major facilitator superfamily. DHA1 family. Polyamines/proton antiporter (TC 2.A.1.2.16) subfamily.</text>
</comment>
<keyword evidence="4 10" id="KW-0812">Transmembrane</keyword>
<dbReference type="Pfam" id="PF00657">
    <property type="entry name" value="Lipase_GDSL"/>
    <property type="match status" value="1"/>
</dbReference>
<dbReference type="InterPro" id="IPR036259">
    <property type="entry name" value="MFS_trans_sf"/>
</dbReference>
<dbReference type="GO" id="GO:0005886">
    <property type="term" value="C:plasma membrane"/>
    <property type="evidence" value="ECO:0007669"/>
    <property type="project" value="UniProtKB-SubCell"/>
</dbReference>
<keyword evidence="13" id="KW-1185">Reference proteome</keyword>
<comment type="caution">
    <text evidence="12">The sequence shown here is derived from an EMBL/GenBank/DDBJ whole genome shotgun (WGS) entry which is preliminary data.</text>
</comment>
<proteinExistence type="inferred from homology"/>
<dbReference type="InterPro" id="IPR013517">
    <property type="entry name" value="FG-GAP"/>
</dbReference>
<keyword evidence="5" id="KW-0732">Signal</keyword>
<dbReference type="Pfam" id="PF07690">
    <property type="entry name" value="MFS_1"/>
    <property type="match status" value="1"/>
</dbReference>
<feature type="transmembrane region" description="Helical" evidence="10">
    <location>
        <begin position="417"/>
        <end position="435"/>
    </location>
</feature>
<dbReference type="InterPro" id="IPR020846">
    <property type="entry name" value="MFS_dom"/>
</dbReference>
<dbReference type="Gene3D" id="1.20.1250.20">
    <property type="entry name" value="MFS general substrate transporter like domains"/>
    <property type="match status" value="1"/>
</dbReference>
<gene>
    <name evidence="12" type="ORF">GRF29_161g541252</name>
</gene>
<feature type="region of interest" description="Disordered" evidence="9">
    <location>
        <begin position="505"/>
        <end position="525"/>
    </location>
</feature>
<accession>A0AAN6LT03</accession>
<feature type="transmembrane region" description="Helical" evidence="10">
    <location>
        <begin position="182"/>
        <end position="199"/>
    </location>
</feature>
<feature type="domain" description="Major facilitator superfamily (MFS) profile" evidence="11">
    <location>
        <begin position="57"/>
        <end position="467"/>
    </location>
</feature>
<dbReference type="CDD" id="cd17323">
    <property type="entry name" value="MFS_Tpo1_MDR_like"/>
    <property type="match status" value="1"/>
</dbReference>
<dbReference type="InterPro" id="IPR011701">
    <property type="entry name" value="MFS"/>
</dbReference>
<dbReference type="Proteomes" id="UP001280581">
    <property type="component" value="Unassembled WGS sequence"/>
</dbReference>
<feature type="transmembrane region" description="Helical" evidence="10">
    <location>
        <begin position="148"/>
        <end position="170"/>
    </location>
</feature>
<dbReference type="PROSITE" id="PS50850">
    <property type="entry name" value="MFS"/>
    <property type="match status" value="1"/>
</dbReference>
<feature type="transmembrane region" description="Helical" evidence="10">
    <location>
        <begin position="313"/>
        <end position="334"/>
    </location>
</feature>
<dbReference type="SUPFAM" id="SSF69318">
    <property type="entry name" value="Integrin alpha N-terminal domain"/>
    <property type="match status" value="2"/>
</dbReference>
<dbReference type="EMBL" id="WVTA01000014">
    <property type="protein sequence ID" value="KAK3202230.1"/>
    <property type="molecule type" value="Genomic_DNA"/>
</dbReference>
<keyword evidence="6 10" id="KW-1133">Transmembrane helix</keyword>
<protein>
    <recommendedName>
        <fullName evidence="11">Major facilitator superfamily (MFS) profile domain-containing protein</fullName>
    </recommendedName>
</protein>
<sequence length="1341" mass="145971">MRPPMQVSRAPGLREPEKHAAIECIPTEHFTYPTSTTVELEAHEEPTNWSAPKKWSATVVIVLMTATITFASSIHTAAISGVSHTFGVSKTVATLPVTTFLLGFATGPLLFAPLSEVLGRTLIFRVVLGLFCCFNLGCALAPNVEALLVLRFLCGFFGAPTVTNSGGSLADIWPQSQRSVPFALFTTGSSLGPVVAPIVGGFVAEKLSWRWQYWIVTFVSGAVYIAMLIVLPETYTTVLLQWKKKKAGIQPAKMSFKERYAKDLTRPWIMLFTEPILFTLGLYSALMWGILYLDFTAYPVVFQQNRHWSQGKAGLSFIGIGIGMLVATTSSPWINDLHGKVVQRIGPKPEARLPHLIILAWFMPISLFWFGWTASPKTHALVPIAAGIPFGIGFVTLFLGTNAYLSDCYGRFSASAWAANAVLRSLFSAGFPLFARQIGTGACPVGVVELCVFVSGLASHYEHRHAPQHVVKNLDDFFNEDLEHVSTRATGQWLRIMPLGASITAGQRGDGNSSNDVSHNGYRKPLRDQLRSRGYNVNMIGCLADGQMRDRQHEGHRGFLISEVAAKVICAIDQKPNIVLINAGTNDALRADSNGGLSFAQGAQGRMKTMIDDILKQVNDVTVVLSTLLPNRNTQGNTYANTINAGYRSLVASYQSAGKKVQLADMNTGWITVSELPDGTHPIEGGYKKMAAVWDQAILAAANKNWIKDPIKTAKPDESSFDCDPTPNSFTQATLSQRGSGWDDGTYTHSSTSMGDVASDALHEKADTATARKWVKNYHFAQLVNGGGGDRGQETDELIRVLDGIDPVADTGLPKFAFKLNSAGSYSSTWTTIDVKQFCNNRGVRWGDVNNDGLDDMICISPLGDMTVSINKGGNPPTFEYIGTVKGNEGQSQEFVRLGDIDGDGRLDYCILKGTGQLYCWRNGGTGNVPVWQAMVGGMAFDAGGMGDIAGMRLVDINGDARSDFIIITSTGKTRIFINQRGTKEDGPGLKPHWVEAAAGHPGGFSGLAVDSFKFGRMYGSGKADFIIAKETTVKDSLGIKHTYTFEAHKNTGNGGRKVKGDGVYYCDMYGRGHDDYLWVYEAGNVHLFENSGAVPNWIGHNEIINVGRDRKGIHFGDWDGDGLCDILAVNKKTGAVDWWQNTWVKGKAVPTFSYKGQAHAGGCKEGWGVSRYDLGVRFADVDGDGRVDYLCIDPAGTTSAILNMEKGFRNVGQIKYGIGKDRAETRFADVDNDGKVDFLSVDKFTGDVTVYTNEGEKSSVARVGTGDSSFSWFEEKGMWMKGVDRGANMFFAKMSNSTGRIDFVRNLPATDIAYTYFNLPCKGGGDDSYDDLPLPNVPKK</sequence>
<dbReference type="SUPFAM" id="SSF103473">
    <property type="entry name" value="MFS general substrate transporter"/>
    <property type="match status" value="1"/>
</dbReference>
<feature type="transmembrane region" description="Helical" evidence="10">
    <location>
        <begin position="268"/>
        <end position="293"/>
    </location>
</feature>
<dbReference type="GO" id="GO:0016788">
    <property type="term" value="F:hydrolase activity, acting on ester bonds"/>
    <property type="evidence" value="ECO:0007669"/>
    <property type="project" value="InterPro"/>
</dbReference>
<keyword evidence="7 10" id="KW-0472">Membrane</keyword>
<feature type="transmembrane region" description="Helical" evidence="10">
    <location>
        <begin position="91"/>
        <end position="110"/>
    </location>
</feature>
<evidence type="ECO:0000256" key="6">
    <source>
        <dbReference type="ARBA" id="ARBA00022989"/>
    </source>
</evidence>
<dbReference type="InterPro" id="IPR001087">
    <property type="entry name" value="GDSL"/>
</dbReference>
<comment type="subcellular location">
    <subcellularLocation>
        <location evidence="1">Cell membrane</location>
        <topology evidence="1">Multi-pass membrane protein</topology>
    </subcellularLocation>
</comment>
<dbReference type="Gene3D" id="3.40.50.1110">
    <property type="entry name" value="SGNH hydrolase"/>
    <property type="match status" value="1"/>
</dbReference>
<evidence type="ECO:0000256" key="5">
    <source>
        <dbReference type="ARBA" id="ARBA00022729"/>
    </source>
</evidence>
<reference evidence="12 13" key="1">
    <citation type="submission" date="2021-02" db="EMBL/GenBank/DDBJ databases">
        <title>Genome assembly of Pseudopithomyces chartarum.</title>
        <authorList>
            <person name="Jauregui R."/>
            <person name="Singh J."/>
            <person name="Voisey C."/>
        </authorList>
    </citation>
    <scope>NUCLEOTIDE SEQUENCE [LARGE SCALE GENOMIC DNA]</scope>
    <source>
        <strain evidence="12 13">AGR01</strain>
    </source>
</reference>
<organism evidence="12 13">
    <name type="scientific">Pseudopithomyces chartarum</name>
    <dbReference type="NCBI Taxonomy" id="1892770"/>
    <lineage>
        <taxon>Eukaryota</taxon>
        <taxon>Fungi</taxon>
        <taxon>Dikarya</taxon>
        <taxon>Ascomycota</taxon>
        <taxon>Pezizomycotina</taxon>
        <taxon>Dothideomycetes</taxon>
        <taxon>Pleosporomycetidae</taxon>
        <taxon>Pleosporales</taxon>
        <taxon>Massarineae</taxon>
        <taxon>Didymosphaeriaceae</taxon>
        <taxon>Pseudopithomyces</taxon>
    </lineage>
</organism>
<dbReference type="FunFam" id="1.20.1250.20:FF:000011">
    <property type="entry name" value="MFS multidrug transporter, putative"/>
    <property type="match status" value="1"/>
</dbReference>
<dbReference type="SUPFAM" id="SSF52266">
    <property type="entry name" value="SGNH hydrolase"/>
    <property type="match status" value="1"/>
</dbReference>
<feature type="transmembrane region" description="Helical" evidence="10">
    <location>
        <begin position="122"/>
        <end position="142"/>
    </location>
</feature>
<evidence type="ECO:0000256" key="10">
    <source>
        <dbReference type="SAM" id="Phobius"/>
    </source>
</evidence>
<keyword evidence="3" id="KW-1003">Cell membrane</keyword>
<evidence type="ECO:0000256" key="1">
    <source>
        <dbReference type="ARBA" id="ARBA00004651"/>
    </source>
</evidence>
<feature type="transmembrane region" description="Helical" evidence="10">
    <location>
        <begin position="355"/>
        <end position="374"/>
    </location>
</feature>
<evidence type="ECO:0000259" key="11">
    <source>
        <dbReference type="PROSITE" id="PS50850"/>
    </source>
</evidence>
<feature type="transmembrane region" description="Helical" evidence="10">
    <location>
        <begin position="57"/>
        <end position="79"/>
    </location>
</feature>
<dbReference type="CDD" id="cd01833">
    <property type="entry name" value="XynB_like"/>
    <property type="match status" value="1"/>
</dbReference>
<evidence type="ECO:0000256" key="4">
    <source>
        <dbReference type="ARBA" id="ARBA00022692"/>
    </source>
</evidence>
<name>A0AAN6LT03_9PLEO</name>
<evidence type="ECO:0000256" key="9">
    <source>
        <dbReference type="SAM" id="MobiDB-lite"/>
    </source>
</evidence>
<feature type="transmembrane region" description="Helical" evidence="10">
    <location>
        <begin position="380"/>
        <end position="405"/>
    </location>
</feature>